<comment type="caution">
    <text evidence="2">The sequence shown here is derived from an EMBL/GenBank/DDBJ whole genome shotgun (WGS) entry which is preliminary data.</text>
</comment>
<evidence type="ECO:0000256" key="1">
    <source>
        <dbReference type="SAM" id="SignalP"/>
    </source>
</evidence>
<evidence type="ECO:0000313" key="3">
    <source>
        <dbReference type="Proteomes" id="UP001501035"/>
    </source>
</evidence>
<feature type="chain" id="PRO_5045784959" evidence="1">
    <location>
        <begin position="30"/>
        <end position="131"/>
    </location>
</feature>
<reference evidence="3" key="1">
    <citation type="journal article" date="2019" name="Int. J. Syst. Evol. Microbiol.">
        <title>The Global Catalogue of Microorganisms (GCM) 10K type strain sequencing project: providing services to taxonomists for standard genome sequencing and annotation.</title>
        <authorList>
            <consortium name="The Broad Institute Genomics Platform"/>
            <consortium name="The Broad Institute Genome Sequencing Center for Infectious Disease"/>
            <person name="Wu L."/>
            <person name="Ma J."/>
        </authorList>
    </citation>
    <scope>NUCLEOTIDE SEQUENCE [LARGE SCALE GENOMIC DNA]</scope>
    <source>
        <strain evidence="3">JCM 14234</strain>
    </source>
</reference>
<evidence type="ECO:0000313" key="2">
    <source>
        <dbReference type="EMBL" id="GAA3037319.1"/>
    </source>
</evidence>
<protein>
    <submittedName>
        <fullName evidence="2">Uncharacterized protein</fullName>
    </submittedName>
</protein>
<dbReference type="RefSeq" id="WP_290714129.1">
    <property type="nucleotide sequence ID" value="NZ_BAAAVS010000023.1"/>
</dbReference>
<keyword evidence="1" id="KW-0732">Signal</keyword>
<name>A0ABP6LEH3_9ACTN</name>
<sequence>MKLIAIVPGFAAVAVAAGLPAVSLPAANAAPSVEFSSQNGQIVGTARGMRTMPKDCLLSRELRADVDGPLSTLSSDSRLTNGAQGSVTGSQITLRTKRLPPGWYEVIMSCSYPDHGFNRIEVTRASRVYNT</sequence>
<dbReference type="EMBL" id="BAAAVS010000023">
    <property type="protein sequence ID" value="GAA3037319.1"/>
    <property type="molecule type" value="Genomic_DNA"/>
</dbReference>
<proteinExistence type="predicted"/>
<accession>A0ABP6LEH3</accession>
<gene>
    <name evidence="2" type="ORF">GCM10010528_17430</name>
</gene>
<organism evidence="2 3">
    <name type="scientific">Gordonia defluvii</name>
    <dbReference type="NCBI Taxonomy" id="283718"/>
    <lineage>
        <taxon>Bacteria</taxon>
        <taxon>Bacillati</taxon>
        <taxon>Actinomycetota</taxon>
        <taxon>Actinomycetes</taxon>
        <taxon>Mycobacteriales</taxon>
        <taxon>Gordoniaceae</taxon>
        <taxon>Gordonia</taxon>
    </lineage>
</organism>
<feature type="signal peptide" evidence="1">
    <location>
        <begin position="1"/>
        <end position="29"/>
    </location>
</feature>
<dbReference type="Proteomes" id="UP001501035">
    <property type="component" value="Unassembled WGS sequence"/>
</dbReference>
<keyword evidence="3" id="KW-1185">Reference proteome</keyword>